<accession>A0A392Q224</accession>
<sequence>MRQFICSDPLQRVYISFSLTFDFDICFPFNILSIHTEADFDICKYRYFTSADTLKISIDAGFMQDGNTWWGMIVRDYAGSVIYAATESEAVQISPIFVEALECAGLCCGFKTKIKGRQTLRWMLVVTSLHI</sequence>
<keyword evidence="2" id="KW-1185">Reference proteome</keyword>
<comment type="caution">
    <text evidence="1">The sequence shown here is derived from an EMBL/GenBank/DDBJ whole genome shotgun (WGS) entry which is preliminary data.</text>
</comment>
<proteinExistence type="predicted"/>
<dbReference type="Proteomes" id="UP000265520">
    <property type="component" value="Unassembled WGS sequence"/>
</dbReference>
<dbReference type="EMBL" id="LXQA010104809">
    <property type="protein sequence ID" value="MCI17295.1"/>
    <property type="molecule type" value="Genomic_DNA"/>
</dbReference>
<protein>
    <submittedName>
        <fullName evidence="1">Uncharacterized protein</fullName>
    </submittedName>
</protein>
<name>A0A392Q224_9FABA</name>
<evidence type="ECO:0000313" key="2">
    <source>
        <dbReference type="Proteomes" id="UP000265520"/>
    </source>
</evidence>
<evidence type="ECO:0000313" key="1">
    <source>
        <dbReference type="EMBL" id="MCI17295.1"/>
    </source>
</evidence>
<organism evidence="1 2">
    <name type="scientific">Trifolium medium</name>
    <dbReference type="NCBI Taxonomy" id="97028"/>
    <lineage>
        <taxon>Eukaryota</taxon>
        <taxon>Viridiplantae</taxon>
        <taxon>Streptophyta</taxon>
        <taxon>Embryophyta</taxon>
        <taxon>Tracheophyta</taxon>
        <taxon>Spermatophyta</taxon>
        <taxon>Magnoliopsida</taxon>
        <taxon>eudicotyledons</taxon>
        <taxon>Gunneridae</taxon>
        <taxon>Pentapetalae</taxon>
        <taxon>rosids</taxon>
        <taxon>fabids</taxon>
        <taxon>Fabales</taxon>
        <taxon>Fabaceae</taxon>
        <taxon>Papilionoideae</taxon>
        <taxon>50 kb inversion clade</taxon>
        <taxon>NPAAA clade</taxon>
        <taxon>Hologalegina</taxon>
        <taxon>IRL clade</taxon>
        <taxon>Trifolieae</taxon>
        <taxon>Trifolium</taxon>
    </lineage>
</organism>
<reference evidence="1 2" key="1">
    <citation type="journal article" date="2018" name="Front. Plant Sci.">
        <title>Red Clover (Trifolium pratense) and Zigzag Clover (T. medium) - A Picture of Genomic Similarities and Differences.</title>
        <authorList>
            <person name="Dluhosova J."/>
            <person name="Istvanek J."/>
            <person name="Nedelnik J."/>
            <person name="Repkova J."/>
        </authorList>
    </citation>
    <scope>NUCLEOTIDE SEQUENCE [LARGE SCALE GENOMIC DNA]</scope>
    <source>
        <strain evidence="2">cv. 10/8</strain>
        <tissue evidence="1">Leaf</tissue>
    </source>
</reference>
<dbReference type="AlphaFoldDB" id="A0A392Q224"/>